<dbReference type="STRING" id="927665.HMPREF1535_02308"/>
<protein>
    <submittedName>
        <fullName evidence="3">DNA sulfur modification protein DndD</fullName>
    </submittedName>
</protein>
<accession>A0A0F5JEY7</accession>
<feature type="coiled-coil region" evidence="1">
    <location>
        <begin position="437"/>
        <end position="511"/>
    </location>
</feature>
<dbReference type="PANTHER" id="PTHR32114">
    <property type="entry name" value="ABC TRANSPORTER ABCH.3"/>
    <property type="match status" value="1"/>
</dbReference>
<dbReference type="AlphaFoldDB" id="A0A0F5JEY7"/>
<dbReference type="PANTHER" id="PTHR32114:SF2">
    <property type="entry name" value="ABC TRANSPORTER ABCH.3"/>
    <property type="match status" value="1"/>
</dbReference>
<dbReference type="Proteomes" id="UP000033047">
    <property type="component" value="Unassembled WGS sequence"/>
</dbReference>
<organism evidence="3 4">
    <name type="scientific">Parabacteroides goldsteinii DSM 19448 = WAL 12034</name>
    <dbReference type="NCBI Taxonomy" id="927665"/>
    <lineage>
        <taxon>Bacteria</taxon>
        <taxon>Pseudomonadati</taxon>
        <taxon>Bacteroidota</taxon>
        <taxon>Bacteroidia</taxon>
        <taxon>Bacteroidales</taxon>
        <taxon>Tannerellaceae</taxon>
        <taxon>Parabacteroides</taxon>
    </lineage>
</organism>
<dbReference type="InterPro" id="IPR038729">
    <property type="entry name" value="Rad50/SbcC_AAA"/>
</dbReference>
<evidence type="ECO:0000259" key="2">
    <source>
        <dbReference type="Pfam" id="PF13476"/>
    </source>
</evidence>
<feature type="domain" description="Rad50/SbcC-type AAA" evidence="2">
    <location>
        <begin position="6"/>
        <end position="240"/>
    </location>
</feature>
<reference evidence="3 4" key="1">
    <citation type="submission" date="2013-04" db="EMBL/GenBank/DDBJ databases">
        <title>The Genome Sequence of Parabacteroides goldsteinii DSM 19448.</title>
        <authorList>
            <consortium name="The Broad Institute Genomics Platform"/>
            <person name="Earl A."/>
            <person name="Ward D."/>
            <person name="Feldgarden M."/>
            <person name="Gevers D."/>
            <person name="Martens E."/>
            <person name="Sakamoto M."/>
            <person name="Benno Y."/>
            <person name="Song Y."/>
            <person name="Liu C."/>
            <person name="Lee J."/>
            <person name="Bolanos M."/>
            <person name="Vaisanen M.L."/>
            <person name="Finegold S.M."/>
            <person name="Walker B."/>
            <person name="Young S."/>
            <person name="Zeng Q."/>
            <person name="Gargeya S."/>
            <person name="Fitzgerald M."/>
            <person name="Haas B."/>
            <person name="Abouelleil A."/>
            <person name="Allen A.W."/>
            <person name="Alvarado L."/>
            <person name="Arachchi H.M."/>
            <person name="Berlin A.M."/>
            <person name="Chapman S.B."/>
            <person name="Gainer-Dewar J."/>
            <person name="Goldberg J."/>
            <person name="Griggs A."/>
            <person name="Gujja S."/>
            <person name="Hansen M."/>
            <person name="Howarth C."/>
            <person name="Imamovic A."/>
            <person name="Ireland A."/>
            <person name="Larimer J."/>
            <person name="McCowan C."/>
            <person name="Murphy C."/>
            <person name="Pearson M."/>
            <person name="Poon T.W."/>
            <person name="Priest M."/>
            <person name="Roberts A."/>
            <person name="Saif S."/>
            <person name="Shea T."/>
            <person name="Sisk P."/>
            <person name="Sykes S."/>
            <person name="Wortman J."/>
            <person name="Nusbaum C."/>
            <person name="Birren B."/>
        </authorList>
    </citation>
    <scope>NUCLEOTIDE SEQUENCE [LARGE SCALE GENOMIC DNA]</scope>
    <source>
        <strain evidence="3 4">DSM 19448</strain>
    </source>
</reference>
<evidence type="ECO:0000256" key="1">
    <source>
        <dbReference type="SAM" id="Coils"/>
    </source>
</evidence>
<comment type="caution">
    <text evidence="3">The sequence shown here is derived from an EMBL/GenBank/DDBJ whole genome shotgun (WGS) entry which is preliminary data.</text>
</comment>
<feature type="coiled-coil region" evidence="1">
    <location>
        <begin position="201"/>
        <end position="279"/>
    </location>
</feature>
<dbReference type="HOGENOM" id="CLU_024631_0_0_10"/>
<proteinExistence type="predicted"/>
<dbReference type="Gene3D" id="3.40.50.300">
    <property type="entry name" value="P-loop containing nucleotide triphosphate hydrolases"/>
    <property type="match status" value="2"/>
</dbReference>
<dbReference type="EMBL" id="AQHV01000011">
    <property type="protein sequence ID" value="KKB56334.1"/>
    <property type="molecule type" value="Genomic_DNA"/>
</dbReference>
<dbReference type="GO" id="GO:0006302">
    <property type="term" value="P:double-strand break repair"/>
    <property type="evidence" value="ECO:0007669"/>
    <property type="project" value="InterPro"/>
</dbReference>
<dbReference type="InterPro" id="IPR027417">
    <property type="entry name" value="P-loop_NTPase"/>
</dbReference>
<evidence type="ECO:0000313" key="4">
    <source>
        <dbReference type="Proteomes" id="UP000033047"/>
    </source>
</evidence>
<dbReference type="SUPFAM" id="SSF52540">
    <property type="entry name" value="P-loop containing nucleoside triphosphate hydrolases"/>
    <property type="match status" value="1"/>
</dbReference>
<dbReference type="NCBIfam" id="TIGR03185">
    <property type="entry name" value="DNA_S_dndD"/>
    <property type="match status" value="1"/>
</dbReference>
<evidence type="ECO:0000313" key="3">
    <source>
        <dbReference type="EMBL" id="KKB56334.1"/>
    </source>
</evidence>
<dbReference type="RefSeq" id="WP_046146160.1">
    <property type="nucleotide sequence ID" value="NZ_KQ033912.1"/>
</dbReference>
<sequence>MYIKEIELNNFRIYKGKNVISLLPSDDKNVIVISGKNGFGKTTFLMSLVWCLYGKQMEKVDDLYEKEIRDKGNYTKYISESLNRKAREEGDKEFSVSVTFCDVKIPDITCSEITIKRTYNVITSASDKVEVLIDGYQNELIDDLSKNNQQGEEIFIRDFILPIEIAKFFFFDAEKIVSLAEVNSTQQRQQLSKAYSEVLGIQKYEDLKASLEEKQDDYRRRSAKPEEKKELNQLQTDITNTQITMSDINSQIDDIKEKRNTLEKEAEEIQRKLIREGDKMSLEELNELKEVQVRLSQEIIIKQDSLKELFDIIPFALAGETMANVLEQLNNEKILSEQKYKQEDVSEKINRIQADLENAKSKSDLCFDPNTVKIKNFYEEQIKVLIKKYFYSDIVELPKSFSVLHDFSGNQANEFSQLVNTIKHSFKDKFAQLNTEYLYIKNQLDSINRKLRDAENNAEDEYISSLREKKDNIINNIIRYDNEIEALNRKIGEQSNELKAYRQRQEILRRKIDESSVYSQKERKTKQLIMRLQNFIVQFKDEKKKSLEAKMLQSLSILMHKKNFIQRVDVDINATGDDIDIVLYSKSDKIIDKSSLSMGERQMYASALLSSLVDESEIEFPVFIDSPMQKFDEQHAENIIRYFYPNVSKQVVIFPLINKELTEKEYSILLPKICRAYLIDNISTDSSEFVEAPSDKFIEKYNQKYNAD</sequence>
<gene>
    <name evidence="3" type="ORF">HMPREF1535_02308</name>
</gene>
<dbReference type="GO" id="GO:0016887">
    <property type="term" value="F:ATP hydrolysis activity"/>
    <property type="evidence" value="ECO:0007669"/>
    <property type="project" value="InterPro"/>
</dbReference>
<dbReference type="Pfam" id="PF13476">
    <property type="entry name" value="AAA_23"/>
    <property type="match status" value="1"/>
</dbReference>
<name>A0A0F5JEY7_9BACT</name>
<dbReference type="InterPro" id="IPR017599">
    <property type="entry name" value="DNA_S_DndD"/>
</dbReference>
<dbReference type="PATRIC" id="fig|927665.4.peg.2375"/>
<keyword evidence="1" id="KW-0175">Coiled coil</keyword>